<evidence type="ECO:0000256" key="4">
    <source>
        <dbReference type="ARBA" id="ARBA00022475"/>
    </source>
</evidence>
<evidence type="ECO:0000313" key="10">
    <source>
        <dbReference type="EMBL" id="MBT0767785.1"/>
    </source>
</evidence>
<feature type="transmembrane region" description="Helical" evidence="8">
    <location>
        <begin position="214"/>
        <end position="235"/>
    </location>
</feature>
<keyword evidence="6 8" id="KW-1133">Transmembrane helix</keyword>
<feature type="transmembrane region" description="Helical" evidence="8">
    <location>
        <begin position="150"/>
        <end position="166"/>
    </location>
</feature>
<accession>A0ABS5T9N5</accession>
<evidence type="ECO:0000256" key="3">
    <source>
        <dbReference type="ARBA" id="ARBA00022448"/>
    </source>
</evidence>
<gene>
    <name evidence="10" type="primary">rarD</name>
    <name evidence="10" type="ORF">KIH74_02540</name>
</gene>
<evidence type="ECO:0000256" key="8">
    <source>
        <dbReference type="SAM" id="Phobius"/>
    </source>
</evidence>
<feature type="transmembrane region" description="Helical" evidence="8">
    <location>
        <begin position="98"/>
        <end position="120"/>
    </location>
</feature>
<comment type="subcellular location">
    <subcellularLocation>
        <location evidence="1">Cell membrane</location>
        <topology evidence="1">Multi-pass membrane protein</topology>
    </subcellularLocation>
</comment>
<feature type="domain" description="EamA" evidence="9">
    <location>
        <begin position="152"/>
        <end position="287"/>
    </location>
</feature>
<protein>
    <submittedName>
        <fullName evidence="10">EamA family transporter RarD</fullName>
    </submittedName>
</protein>
<evidence type="ECO:0000259" key="9">
    <source>
        <dbReference type="Pfam" id="PF00892"/>
    </source>
</evidence>
<dbReference type="InterPro" id="IPR000620">
    <property type="entry name" value="EamA_dom"/>
</dbReference>
<feature type="transmembrane region" description="Helical" evidence="8">
    <location>
        <begin position="127"/>
        <end position="144"/>
    </location>
</feature>
<evidence type="ECO:0000256" key="1">
    <source>
        <dbReference type="ARBA" id="ARBA00004651"/>
    </source>
</evidence>
<keyword evidence="11" id="KW-1185">Reference proteome</keyword>
<feature type="transmembrane region" description="Helical" evidence="8">
    <location>
        <begin position="71"/>
        <end position="92"/>
    </location>
</feature>
<keyword evidence="3" id="KW-0813">Transport</keyword>
<keyword evidence="4" id="KW-1003">Cell membrane</keyword>
<comment type="similarity">
    <text evidence="2">Belongs to the EamA transporter family.</text>
</comment>
<feature type="transmembrane region" description="Helical" evidence="8">
    <location>
        <begin position="247"/>
        <end position="265"/>
    </location>
</feature>
<evidence type="ECO:0000256" key="5">
    <source>
        <dbReference type="ARBA" id="ARBA00022692"/>
    </source>
</evidence>
<organism evidence="10 11">
    <name type="scientific">Kineosporia corallincola</name>
    <dbReference type="NCBI Taxonomy" id="2835133"/>
    <lineage>
        <taxon>Bacteria</taxon>
        <taxon>Bacillati</taxon>
        <taxon>Actinomycetota</taxon>
        <taxon>Actinomycetes</taxon>
        <taxon>Kineosporiales</taxon>
        <taxon>Kineosporiaceae</taxon>
        <taxon>Kineosporia</taxon>
    </lineage>
</organism>
<dbReference type="PANTHER" id="PTHR22911">
    <property type="entry name" value="ACYL-MALONYL CONDENSING ENZYME-RELATED"/>
    <property type="match status" value="1"/>
</dbReference>
<dbReference type="Pfam" id="PF00892">
    <property type="entry name" value="EamA"/>
    <property type="match status" value="2"/>
</dbReference>
<name>A0ABS5T9N5_9ACTN</name>
<feature type="domain" description="EamA" evidence="9">
    <location>
        <begin position="7"/>
        <end position="143"/>
    </location>
</feature>
<reference evidence="10 11" key="1">
    <citation type="submission" date="2021-05" db="EMBL/GenBank/DDBJ databases">
        <title>Kineosporia and Streptomyces sp. nov. two new marine actinobacteria isolated from Coral.</title>
        <authorList>
            <person name="Buangrab K."/>
            <person name="Sutthacheep M."/>
            <person name="Yeemin T."/>
            <person name="Harunari E."/>
            <person name="Igarashi Y."/>
            <person name="Kanchanasin P."/>
            <person name="Tanasupawat S."/>
            <person name="Phongsopitanun W."/>
        </authorList>
    </citation>
    <scope>NUCLEOTIDE SEQUENCE [LARGE SCALE GENOMIC DNA]</scope>
    <source>
        <strain evidence="10 11">J2-2</strain>
    </source>
</reference>
<dbReference type="SUPFAM" id="SSF103481">
    <property type="entry name" value="Multidrug resistance efflux transporter EmrE"/>
    <property type="match status" value="2"/>
</dbReference>
<dbReference type="Gene3D" id="1.10.3730.20">
    <property type="match status" value="1"/>
</dbReference>
<dbReference type="InterPro" id="IPR037185">
    <property type="entry name" value="EmrE-like"/>
</dbReference>
<evidence type="ECO:0000313" key="11">
    <source>
        <dbReference type="Proteomes" id="UP001197247"/>
    </source>
</evidence>
<feature type="transmembrane region" description="Helical" evidence="8">
    <location>
        <begin position="38"/>
        <end position="59"/>
    </location>
</feature>
<dbReference type="RefSeq" id="WP_214153978.1">
    <property type="nucleotide sequence ID" value="NZ_JAHBAY010000001.1"/>
</dbReference>
<feature type="transmembrane region" description="Helical" evidence="8">
    <location>
        <begin position="178"/>
        <end position="202"/>
    </location>
</feature>
<dbReference type="EMBL" id="JAHBAY010000001">
    <property type="protein sequence ID" value="MBT0767785.1"/>
    <property type="molecule type" value="Genomic_DNA"/>
</dbReference>
<dbReference type="InterPro" id="IPR004626">
    <property type="entry name" value="RarD"/>
</dbReference>
<feature type="transmembrane region" description="Helical" evidence="8">
    <location>
        <begin position="9"/>
        <end position="26"/>
    </location>
</feature>
<feature type="transmembrane region" description="Helical" evidence="8">
    <location>
        <begin position="271"/>
        <end position="292"/>
    </location>
</feature>
<evidence type="ECO:0000256" key="6">
    <source>
        <dbReference type="ARBA" id="ARBA00022989"/>
    </source>
</evidence>
<dbReference type="Proteomes" id="UP001197247">
    <property type="component" value="Unassembled WGS sequence"/>
</dbReference>
<keyword evidence="5 8" id="KW-0812">Transmembrane</keyword>
<evidence type="ECO:0000256" key="7">
    <source>
        <dbReference type="ARBA" id="ARBA00023136"/>
    </source>
</evidence>
<evidence type="ECO:0000256" key="2">
    <source>
        <dbReference type="ARBA" id="ARBA00007362"/>
    </source>
</evidence>
<comment type="caution">
    <text evidence="10">The sequence shown here is derived from an EMBL/GenBank/DDBJ whole genome shotgun (WGS) entry which is preliminary data.</text>
</comment>
<proteinExistence type="inferred from homology"/>
<keyword evidence="7 8" id="KW-0472">Membrane</keyword>
<dbReference type="PANTHER" id="PTHR22911:SF137">
    <property type="entry name" value="SOLUTE CARRIER FAMILY 35 MEMBER G2-RELATED"/>
    <property type="match status" value="1"/>
</dbReference>
<dbReference type="NCBIfam" id="TIGR00688">
    <property type="entry name" value="rarD"/>
    <property type="match status" value="1"/>
</dbReference>
<sequence>MNPELRRGVGYGFVCYLLWGCFPLYFRLLGDSGALEVLLWRIVFTGLVCLVLVAALRSWREMRTVLGNRRQVVVLGAAAFLIAINWGVYIYAVNSDQVVEAALGYFLNPLVTVALGVLVLRERLRPGQWAAVLIGVSAGIVLTVTYGRVPVIALSLALSFGTYGLVKKQVGSNGGVSALAGLSTENLVLAPFAVAGLIVLAVQGHSTIGHNPPWQALLLASTGVFTITPLLLFAAAAKRVPLSTMGLMQYLTPVLQFLCGVVVLGEHMPGSRWAGFGLVWLALVVLTGDSLLAARRQRALRLAAAEVATVSASPGAR</sequence>